<reference evidence="7" key="1">
    <citation type="journal article" date="2023" name="Mol. Biol. Evol.">
        <title>Third-Generation Sequencing Reveals the Adaptive Role of the Epigenome in Three Deep-Sea Polychaetes.</title>
        <authorList>
            <person name="Perez M."/>
            <person name="Aroh O."/>
            <person name="Sun Y."/>
            <person name="Lan Y."/>
            <person name="Juniper S.K."/>
            <person name="Young C.R."/>
            <person name="Angers B."/>
            <person name="Qian P.Y."/>
        </authorList>
    </citation>
    <scope>NUCLEOTIDE SEQUENCE</scope>
    <source>
        <strain evidence="7">P08H-3</strain>
    </source>
</reference>
<dbReference type="Pfam" id="PF01363">
    <property type="entry name" value="FYVE"/>
    <property type="match status" value="2"/>
</dbReference>
<dbReference type="EMBL" id="JAODUP010000212">
    <property type="protein sequence ID" value="KAK2156473.1"/>
    <property type="molecule type" value="Genomic_DNA"/>
</dbReference>
<dbReference type="PANTHER" id="PTHR46624">
    <property type="entry name" value="AGAP002036-PA"/>
    <property type="match status" value="1"/>
</dbReference>
<dbReference type="GO" id="GO:0043325">
    <property type="term" value="F:phosphatidylinositol-3,4-bisphosphate binding"/>
    <property type="evidence" value="ECO:0007669"/>
    <property type="project" value="TreeGrafter"/>
</dbReference>
<evidence type="ECO:0008006" key="9">
    <source>
        <dbReference type="Google" id="ProtNLM"/>
    </source>
</evidence>
<dbReference type="InterPro" id="IPR013083">
    <property type="entry name" value="Znf_RING/FYVE/PHD"/>
</dbReference>
<feature type="domain" description="FYVE-type" evidence="6">
    <location>
        <begin position="821"/>
        <end position="881"/>
    </location>
</feature>
<evidence type="ECO:0000259" key="5">
    <source>
        <dbReference type="PROSITE" id="PS50119"/>
    </source>
</evidence>
<comment type="caution">
    <text evidence="7">The sequence shown here is derived from an EMBL/GenBank/DDBJ whole genome shotgun (WGS) entry which is preliminary data.</text>
</comment>
<keyword evidence="3" id="KW-0862">Zinc</keyword>
<evidence type="ECO:0000256" key="2">
    <source>
        <dbReference type="ARBA" id="ARBA00022771"/>
    </source>
</evidence>
<sequence>MSMNMAHFVKRFPRTRSSKRYCKEKFACQNEKSEAEYECESCGTVQCAACERKLHSVSKYVHHDRIKLAPVPKELLCQHSCPDQNYADLVCTNCKLRYCELCFAKVHSNPNKKFHQKIKFKRQTTPESAVQDKVLNGKVEVSDTNYDAIQPMSPLSIDVNDSLTYFSMPQTSSGDLKGRSHNGRKLDCDLAYNMSDNINLFAEEPSFHDALSPDPCITDLSLNGLGLINDRVALNEKEDSEPESSRPSSIEYDDEIFEKCRSFPLADQNESLQVGSVDDFIKKLGCDDFSRVKVISIFGNTGDGKSHTLNHTFFGGRDIFKTSPSPESCTSGVWAAFDPVHEAIIIDTEGLLGVSPNQNQRTRLLLKVLALSDIVIYRSRAERLHNDLFQFLADASKAYGKHFAEELKAASARFGESLTVSDLGPLVLVFHETQHTEVLGKNSLESADEILRKRFHDLELSIEAFSSLHYIGTQTLKPPTNFKGLLLAVKNKLRDSSVRSARRPSVIYNSLQVLNEKFSGEIERSLPETFPDQYFTCRSHCLSCNSKCSMNMNHLRDSVPHHSDKRCSYRFEYENKIFLCKACFNRGQEVVVVPKTSASNENAWFGLAKFAWSGYVLECPQCGVIYRSRQYWYGNELPDKNVVQTEIRHVWPGSNPVLQANHNAARRLLDGIHYMSDTIVSVSYKPTKMVTRWLTDKIAPPYWVPNSQITRCYKCRRQFDDEPDIHHCRSCGEGFCDSCSANKMRVPERGWGDMLVRVCDACYGDGASMNGSTESTGDPKQLMPRKVGEAIGSTVGTVASLVNYPLDMLRDSARPTYWVPDADISQCNVCMKEFGPKLKIHHCRCCGQGVCDGCSNNRRPVPSRGWDYDVRVCDICNVSNQEL</sequence>
<dbReference type="GO" id="GO:0005811">
    <property type="term" value="C:lipid droplet"/>
    <property type="evidence" value="ECO:0007669"/>
    <property type="project" value="TreeGrafter"/>
</dbReference>
<organism evidence="7 8">
    <name type="scientific">Paralvinella palmiformis</name>
    <dbReference type="NCBI Taxonomy" id="53620"/>
    <lineage>
        <taxon>Eukaryota</taxon>
        <taxon>Metazoa</taxon>
        <taxon>Spiralia</taxon>
        <taxon>Lophotrochozoa</taxon>
        <taxon>Annelida</taxon>
        <taxon>Polychaeta</taxon>
        <taxon>Sedentaria</taxon>
        <taxon>Canalipalpata</taxon>
        <taxon>Terebellida</taxon>
        <taxon>Terebelliformia</taxon>
        <taxon>Alvinellidae</taxon>
        <taxon>Paralvinella</taxon>
    </lineage>
</organism>
<dbReference type="GO" id="GO:0032266">
    <property type="term" value="F:phosphatidylinositol-3-phosphate binding"/>
    <property type="evidence" value="ECO:0007669"/>
    <property type="project" value="TreeGrafter"/>
</dbReference>
<dbReference type="InterPro" id="IPR011011">
    <property type="entry name" value="Znf_FYVE_PHD"/>
</dbReference>
<dbReference type="Proteomes" id="UP001208570">
    <property type="component" value="Unassembled WGS sequence"/>
</dbReference>
<dbReference type="PROSITE" id="PS50119">
    <property type="entry name" value="ZF_BBOX"/>
    <property type="match status" value="1"/>
</dbReference>
<dbReference type="CDD" id="cd15734">
    <property type="entry name" value="FYVE_ZFYV1"/>
    <property type="match status" value="1"/>
</dbReference>
<dbReference type="AlphaFoldDB" id="A0AAD9N5S3"/>
<dbReference type="InterPro" id="IPR027417">
    <property type="entry name" value="P-loop_NTPase"/>
</dbReference>
<feature type="domain" description="B box-type" evidence="5">
    <location>
        <begin position="23"/>
        <end position="68"/>
    </location>
</feature>
<evidence type="ECO:0000313" key="8">
    <source>
        <dbReference type="Proteomes" id="UP001208570"/>
    </source>
</evidence>
<keyword evidence="2 4" id="KW-0863">Zinc-finger</keyword>
<gene>
    <name evidence="7" type="ORF">LSH36_212g00027</name>
</gene>
<dbReference type="PROSITE" id="PS50178">
    <property type="entry name" value="ZF_FYVE"/>
    <property type="match status" value="2"/>
</dbReference>
<dbReference type="PANTHER" id="PTHR46624:SF4">
    <property type="entry name" value="FYVE-TYPE DOMAIN-CONTAINING PROTEIN"/>
    <property type="match status" value="1"/>
</dbReference>
<feature type="domain" description="FYVE-type" evidence="6">
    <location>
        <begin position="706"/>
        <end position="767"/>
    </location>
</feature>
<dbReference type="InterPro" id="IPR000306">
    <property type="entry name" value="Znf_FYVE"/>
</dbReference>
<keyword evidence="8" id="KW-1185">Reference proteome</keyword>
<dbReference type="Gene3D" id="3.30.40.10">
    <property type="entry name" value="Zinc/RING finger domain, C3HC4 (zinc finger)"/>
    <property type="match status" value="2"/>
</dbReference>
<evidence type="ECO:0000256" key="1">
    <source>
        <dbReference type="ARBA" id="ARBA00022723"/>
    </source>
</evidence>
<keyword evidence="1" id="KW-0479">Metal-binding</keyword>
<dbReference type="InterPro" id="IPR000315">
    <property type="entry name" value="Znf_B-box"/>
</dbReference>
<dbReference type="GO" id="GO:0005545">
    <property type="term" value="F:1-phosphatidylinositol binding"/>
    <property type="evidence" value="ECO:0007669"/>
    <property type="project" value="TreeGrafter"/>
</dbReference>
<evidence type="ECO:0000256" key="3">
    <source>
        <dbReference type="ARBA" id="ARBA00022833"/>
    </source>
</evidence>
<protein>
    <recommendedName>
        <fullName evidence="9">Zinc finger FYVE domain-containing protein 1-like</fullName>
    </recommendedName>
</protein>
<evidence type="ECO:0000259" key="6">
    <source>
        <dbReference type="PROSITE" id="PS50178"/>
    </source>
</evidence>
<name>A0AAD9N5S3_9ANNE</name>
<accession>A0AAD9N5S3</accession>
<dbReference type="InterPro" id="IPR017455">
    <property type="entry name" value="Znf_FYVE-rel"/>
</dbReference>
<dbReference type="SUPFAM" id="SSF57903">
    <property type="entry name" value="FYVE/PHD zinc finger"/>
    <property type="match status" value="2"/>
</dbReference>
<dbReference type="GO" id="GO:0140042">
    <property type="term" value="P:lipid droplet formation"/>
    <property type="evidence" value="ECO:0007669"/>
    <property type="project" value="TreeGrafter"/>
</dbReference>
<proteinExistence type="predicted"/>
<evidence type="ECO:0000256" key="4">
    <source>
        <dbReference type="PROSITE-ProRule" id="PRU00024"/>
    </source>
</evidence>
<dbReference type="SMART" id="SM00064">
    <property type="entry name" value="FYVE"/>
    <property type="match status" value="2"/>
</dbReference>
<dbReference type="GO" id="GO:0005547">
    <property type="term" value="F:phosphatidylinositol-3,4,5-trisphosphate binding"/>
    <property type="evidence" value="ECO:0007669"/>
    <property type="project" value="TreeGrafter"/>
</dbReference>
<dbReference type="Gene3D" id="3.40.50.300">
    <property type="entry name" value="P-loop containing nucleotide triphosphate hydrolases"/>
    <property type="match status" value="1"/>
</dbReference>
<evidence type="ECO:0000313" key="7">
    <source>
        <dbReference type="EMBL" id="KAK2156473.1"/>
    </source>
</evidence>
<dbReference type="GO" id="GO:0008270">
    <property type="term" value="F:zinc ion binding"/>
    <property type="evidence" value="ECO:0007669"/>
    <property type="project" value="UniProtKB-KW"/>
</dbReference>
<dbReference type="SUPFAM" id="SSF52540">
    <property type="entry name" value="P-loop containing nucleoside triphosphate hydrolases"/>
    <property type="match status" value="1"/>
</dbReference>
<dbReference type="InterPro" id="IPR042427">
    <property type="entry name" value="ZFYV1"/>
</dbReference>